<evidence type="ECO:0000313" key="3">
    <source>
        <dbReference type="EnsemblPlants" id="AES81466"/>
    </source>
</evidence>
<reference evidence="3" key="3">
    <citation type="submission" date="2015-04" db="UniProtKB">
        <authorList>
            <consortium name="EnsemblPlants"/>
        </authorList>
    </citation>
    <scope>IDENTIFICATION</scope>
    <source>
        <strain evidence="3">cv. Jemalong A17</strain>
    </source>
</reference>
<evidence type="ECO:0000256" key="1">
    <source>
        <dbReference type="SAM" id="MobiDB-lite"/>
    </source>
</evidence>
<name>G7KVC4_MEDTR</name>
<evidence type="ECO:0000313" key="4">
    <source>
        <dbReference type="Proteomes" id="UP000002051"/>
    </source>
</evidence>
<dbReference type="EMBL" id="CM001223">
    <property type="protein sequence ID" value="AES81466.1"/>
    <property type="molecule type" value="Genomic_DNA"/>
</dbReference>
<keyword evidence="4" id="KW-1185">Reference proteome</keyword>
<feature type="compositionally biased region" description="Gly residues" evidence="1">
    <location>
        <begin position="43"/>
        <end position="55"/>
    </location>
</feature>
<dbReference type="HOGENOM" id="CLU_2625746_0_0_1"/>
<dbReference type="Proteomes" id="UP000002051">
    <property type="component" value="Unassembled WGS sequence"/>
</dbReference>
<feature type="region of interest" description="Disordered" evidence="1">
    <location>
        <begin position="42"/>
        <end position="78"/>
    </location>
</feature>
<dbReference type="PaxDb" id="3880-AES81466"/>
<sequence length="78" mass="8464">MTTGTREMRTVRTKVCRCRRREQKTAGYGGAEDEVSSMDKYGDIGGGGGGSGCGSGWRARGAVRRKGRKMMRSDEAEL</sequence>
<protein>
    <submittedName>
        <fullName evidence="2 3">Uncharacterized protein</fullName>
    </submittedName>
</protein>
<dbReference type="AlphaFoldDB" id="G7KVC4"/>
<reference evidence="2 4" key="2">
    <citation type="journal article" date="2014" name="BMC Genomics">
        <title>An improved genome release (version Mt4.0) for the model legume Medicago truncatula.</title>
        <authorList>
            <person name="Tang H."/>
            <person name="Krishnakumar V."/>
            <person name="Bidwell S."/>
            <person name="Rosen B."/>
            <person name="Chan A."/>
            <person name="Zhou S."/>
            <person name="Gentzbittel L."/>
            <person name="Childs K.L."/>
            <person name="Yandell M."/>
            <person name="Gundlach H."/>
            <person name="Mayer K.F."/>
            <person name="Schwartz D.C."/>
            <person name="Town C.D."/>
        </authorList>
    </citation>
    <scope>GENOME REANNOTATION</scope>
    <source>
        <strain evidence="3 4">cv. Jemalong A17</strain>
    </source>
</reference>
<accession>G7KVC4</accession>
<reference evidence="2 4" key="1">
    <citation type="journal article" date="2011" name="Nature">
        <title>The Medicago genome provides insight into the evolution of rhizobial symbioses.</title>
        <authorList>
            <person name="Young N.D."/>
            <person name="Debelle F."/>
            <person name="Oldroyd G.E."/>
            <person name="Geurts R."/>
            <person name="Cannon S.B."/>
            <person name="Udvardi M.K."/>
            <person name="Benedito V.A."/>
            <person name="Mayer K.F."/>
            <person name="Gouzy J."/>
            <person name="Schoof H."/>
            <person name="Van de Peer Y."/>
            <person name="Proost S."/>
            <person name="Cook D.R."/>
            <person name="Meyers B.C."/>
            <person name="Spannagl M."/>
            <person name="Cheung F."/>
            <person name="De Mita S."/>
            <person name="Krishnakumar V."/>
            <person name="Gundlach H."/>
            <person name="Zhou S."/>
            <person name="Mudge J."/>
            <person name="Bharti A.K."/>
            <person name="Murray J.D."/>
            <person name="Naoumkina M.A."/>
            <person name="Rosen B."/>
            <person name="Silverstein K.A."/>
            <person name="Tang H."/>
            <person name="Rombauts S."/>
            <person name="Zhao P.X."/>
            <person name="Zhou P."/>
            <person name="Barbe V."/>
            <person name="Bardou P."/>
            <person name="Bechner M."/>
            <person name="Bellec A."/>
            <person name="Berger A."/>
            <person name="Berges H."/>
            <person name="Bidwell S."/>
            <person name="Bisseling T."/>
            <person name="Choisne N."/>
            <person name="Couloux A."/>
            <person name="Denny R."/>
            <person name="Deshpande S."/>
            <person name="Dai X."/>
            <person name="Doyle J.J."/>
            <person name="Dudez A.M."/>
            <person name="Farmer A.D."/>
            <person name="Fouteau S."/>
            <person name="Franken C."/>
            <person name="Gibelin C."/>
            <person name="Gish J."/>
            <person name="Goldstein S."/>
            <person name="Gonzalez A.J."/>
            <person name="Green P.J."/>
            <person name="Hallab A."/>
            <person name="Hartog M."/>
            <person name="Hua A."/>
            <person name="Humphray S.J."/>
            <person name="Jeong D.H."/>
            <person name="Jing Y."/>
            <person name="Jocker A."/>
            <person name="Kenton S.M."/>
            <person name="Kim D.J."/>
            <person name="Klee K."/>
            <person name="Lai H."/>
            <person name="Lang C."/>
            <person name="Lin S."/>
            <person name="Macmil S.L."/>
            <person name="Magdelenat G."/>
            <person name="Matthews L."/>
            <person name="McCorrison J."/>
            <person name="Monaghan E.L."/>
            <person name="Mun J.H."/>
            <person name="Najar F.Z."/>
            <person name="Nicholson C."/>
            <person name="Noirot C."/>
            <person name="O'Bleness M."/>
            <person name="Paule C.R."/>
            <person name="Poulain J."/>
            <person name="Prion F."/>
            <person name="Qin B."/>
            <person name="Qu C."/>
            <person name="Retzel E.F."/>
            <person name="Riddle C."/>
            <person name="Sallet E."/>
            <person name="Samain S."/>
            <person name="Samson N."/>
            <person name="Sanders I."/>
            <person name="Saurat O."/>
            <person name="Scarpelli C."/>
            <person name="Schiex T."/>
            <person name="Segurens B."/>
            <person name="Severin A.J."/>
            <person name="Sherrier D.J."/>
            <person name="Shi R."/>
            <person name="Sims S."/>
            <person name="Singer S.R."/>
            <person name="Sinharoy S."/>
            <person name="Sterck L."/>
            <person name="Viollet A."/>
            <person name="Wang B.B."/>
            <person name="Wang K."/>
            <person name="Wang M."/>
            <person name="Wang X."/>
            <person name="Warfsmann J."/>
            <person name="Weissenbach J."/>
            <person name="White D.D."/>
            <person name="White J.D."/>
            <person name="Wiley G.B."/>
            <person name="Wincker P."/>
            <person name="Xing Y."/>
            <person name="Yang L."/>
            <person name="Yao Z."/>
            <person name="Ying F."/>
            <person name="Zhai J."/>
            <person name="Zhou L."/>
            <person name="Zuber A."/>
            <person name="Denarie J."/>
            <person name="Dixon R.A."/>
            <person name="May G.D."/>
            <person name="Schwartz D.C."/>
            <person name="Rogers J."/>
            <person name="Quetier F."/>
            <person name="Town C.D."/>
            <person name="Roe B.A."/>
        </authorList>
    </citation>
    <scope>NUCLEOTIDE SEQUENCE [LARGE SCALE GENOMIC DNA]</scope>
    <source>
        <strain evidence="2">A17</strain>
        <strain evidence="3 4">cv. Jemalong A17</strain>
    </source>
</reference>
<proteinExistence type="predicted"/>
<organism evidence="2 4">
    <name type="scientific">Medicago truncatula</name>
    <name type="common">Barrel medic</name>
    <name type="synonym">Medicago tribuloides</name>
    <dbReference type="NCBI Taxonomy" id="3880"/>
    <lineage>
        <taxon>Eukaryota</taxon>
        <taxon>Viridiplantae</taxon>
        <taxon>Streptophyta</taxon>
        <taxon>Embryophyta</taxon>
        <taxon>Tracheophyta</taxon>
        <taxon>Spermatophyta</taxon>
        <taxon>Magnoliopsida</taxon>
        <taxon>eudicotyledons</taxon>
        <taxon>Gunneridae</taxon>
        <taxon>Pentapetalae</taxon>
        <taxon>rosids</taxon>
        <taxon>fabids</taxon>
        <taxon>Fabales</taxon>
        <taxon>Fabaceae</taxon>
        <taxon>Papilionoideae</taxon>
        <taxon>50 kb inversion clade</taxon>
        <taxon>NPAAA clade</taxon>
        <taxon>Hologalegina</taxon>
        <taxon>IRL clade</taxon>
        <taxon>Trifolieae</taxon>
        <taxon>Medicago</taxon>
    </lineage>
</organism>
<dbReference type="EnsemblPlants" id="AES81466">
    <property type="protein sequence ID" value="AES81466"/>
    <property type="gene ID" value="MTR_7g093060"/>
</dbReference>
<gene>
    <name evidence="2" type="ordered locus">MTR_7g093060</name>
</gene>
<evidence type="ECO:0000313" key="2">
    <source>
        <dbReference type="EMBL" id="AES81466.1"/>
    </source>
</evidence>
<feature type="compositionally biased region" description="Basic residues" evidence="1">
    <location>
        <begin position="61"/>
        <end position="70"/>
    </location>
</feature>